<dbReference type="GO" id="GO:0007584">
    <property type="term" value="P:response to nutrient"/>
    <property type="evidence" value="ECO:0007669"/>
    <property type="project" value="TreeGrafter"/>
</dbReference>
<dbReference type="AlphaFoldDB" id="A0A4R6XVZ3"/>
<comment type="cofactor">
    <cofactor evidence="1">
        <name>thiamine diphosphate</name>
        <dbReference type="ChEBI" id="CHEBI:58937"/>
    </cofactor>
</comment>
<protein>
    <recommendedName>
        <fullName evidence="3">3-methyl-2-oxobutanoate dehydrogenase (2-methylpropanoyl-transferring)</fullName>
        <ecNumber evidence="3">1.2.4.4</ecNumber>
    </recommendedName>
</protein>
<proteinExistence type="predicted"/>
<dbReference type="Pfam" id="PF02780">
    <property type="entry name" value="Transketolase_C"/>
    <property type="match status" value="1"/>
</dbReference>
<dbReference type="Gene3D" id="3.40.50.920">
    <property type="match status" value="1"/>
</dbReference>
<keyword evidence="4" id="KW-0560">Oxidoreductase</keyword>
<evidence type="ECO:0000313" key="7">
    <source>
        <dbReference type="EMBL" id="TDR20648.1"/>
    </source>
</evidence>
<dbReference type="GO" id="GO:0003863">
    <property type="term" value="F:branched-chain 2-oxo acid dehydrogenase activity"/>
    <property type="evidence" value="ECO:0007669"/>
    <property type="project" value="UniProtKB-EC"/>
</dbReference>
<dbReference type="InterPro" id="IPR029061">
    <property type="entry name" value="THDP-binding"/>
</dbReference>
<organism evidence="7 8">
    <name type="scientific">Marinicella litoralis</name>
    <dbReference type="NCBI Taxonomy" id="644220"/>
    <lineage>
        <taxon>Bacteria</taxon>
        <taxon>Pseudomonadati</taxon>
        <taxon>Pseudomonadota</taxon>
        <taxon>Gammaproteobacteria</taxon>
        <taxon>Lysobacterales</taxon>
        <taxon>Marinicellaceae</taxon>
        <taxon>Marinicella</taxon>
    </lineage>
</organism>
<comment type="caution">
    <text evidence="7">The sequence shown here is derived from an EMBL/GenBank/DDBJ whole genome shotgun (WGS) entry which is preliminary data.</text>
</comment>
<evidence type="ECO:0000256" key="2">
    <source>
        <dbReference type="ARBA" id="ARBA00003906"/>
    </source>
</evidence>
<dbReference type="InterPro" id="IPR033248">
    <property type="entry name" value="Transketolase_C"/>
</dbReference>
<dbReference type="EC" id="1.2.4.4" evidence="3"/>
<dbReference type="InterPro" id="IPR001017">
    <property type="entry name" value="DH_E1"/>
</dbReference>
<evidence type="ECO:0000259" key="6">
    <source>
        <dbReference type="SMART" id="SM00861"/>
    </source>
</evidence>
<reference evidence="7 8" key="1">
    <citation type="submission" date="2019-03" db="EMBL/GenBank/DDBJ databases">
        <title>Genomic Encyclopedia of Type Strains, Phase IV (KMG-IV): sequencing the most valuable type-strain genomes for metagenomic binning, comparative biology and taxonomic classification.</title>
        <authorList>
            <person name="Goeker M."/>
        </authorList>
    </citation>
    <scope>NUCLEOTIDE SEQUENCE [LARGE SCALE GENOMIC DNA]</scope>
    <source>
        <strain evidence="7 8">DSM 25488</strain>
    </source>
</reference>
<dbReference type="EMBL" id="SNZB01000003">
    <property type="protein sequence ID" value="TDR20648.1"/>
    <property type="molecule type" value="Genomic_DNA"/>
</dbReference>
<keyword evidence="7" id="KW-0670">Pyruvate</keyword>
<dbReference type="PANTHER" id="PTHR42980">
    <property type="entry name" value="2-OXOISOVALERATE DEHYDROGENASE SUBUNIT BETA-RELATED"/>
    <property type="match status" value="1"/>
</dbReference>
<comment type="function">
    <text evidence="2">E1 component of the 2-oxoglutarate dehydrogenase (OGDH) complex which catalyzes the decarboxylation of 2-oxoglutarate, the first step in the conversion of 2-oxoglutarate to succinyl-CoA and CO(2).</text>
</comment>
<evidence type="ECO:0000256" key="3">
    <source>
        <dbReference type="ARBA" id="ARBA00012277"/>
    </source>
</evidence>
<dbReference type="InterPro" id="IPR005475">
    <property type="entry name" value="Transketolase-like_Pyr-bd"/>
</dbReference>
<dbReference type="Pfam" id="PF02779">
    <property type="entry name" value="Transket_pyr"/>
    <property type="match status" value="1"/>
</dbReference>
<dbReference type="CDD" id="cd02000">
    <property type="entry name" value="TPP_E1_PDC_ADC_BCADC"/>
    <property type="match status" value="1"/>
</dbReference>
<gene>
    <name evidence="7" type="ORF">C8D91_1623</name>
</gene>
<keyword evidence="8" id="KW-1185">Reference proteome</keyword>
<feature type="domain" description="Transketolase-like pyrimidine-binding" evidence="6">
    <location>
        <begin position="377"/>
        <end position="551"/>
    </location>
</feature>
<dbReference type="PANTHER" id="PTHR42980:SF1">
    <property type="entry name" value="2-OXOISOVALERATE DEHYDROGENASE SUBUNIT BETA, MITOCHONDRIAL"/>
    <property type="match status" value="1"/>
</dbReference>
<evidence type="ECO:0000256" key="5">
    <source>
        <dbReference type="ARBA" id="ARBA00023052"/>
    </source>
</evidence>
<accession>A0A4R6XVZ3</accession>
<evidence type="ECO:0000313" key="8">
    <source>
        <dbReference type="Proteomes" id="UP000295724"/>
    </source>
</evidence>
<keyword evidence="5" id="KW-0786">Thiamine pyrophosphate</keyword>
<dbReference type="InterPro" id="IPR009014">
    <property type="entry name" value="Transketo_C/PFOR_II"/>
</dbReference>
<dbReference type="SMART" id="SM00861">
    <property type="entry name" value="Transket_pyr"/>
    <property type="match status" value="1"/>
</dbReference>
<dbReference type="SUPFAM" id="SSF52922">
    <property type="entry name" value="TK C-terminal domain-like"/>
    <property type="match status" value="1"/>
</dbReference>
<evidence type="ECO:0000256" key="4">
    <source>
        <dbReference type="ARBA" id="ARBA00023002"/>
    </source>
</evidence>
<dbReference type="GO" id="GO:0009083">
    <property type="term" value="P:branched-chain amino acid catabolic process"/>
    <property type="evidence" value="ECO:0007669"/>
    <property type="project" value="TreeGrafter"/>
</dbReference>
<dbReference type="Gene3D" id="3.40.50.970">
    <property type="match status" value="2"/>
</dbReference>
<dbReference type="Proteomes" id="UP000295724">
    <property type="component" value="Unassembled WGS sequence"/>
</dbReference>
<name>A0A4R6XVZ3_9GAMM</name>
<dbReference type="SUPFAM" id="SSF52518">
    <property type="entry name" value="Thiamin diphosphate-binding fold (THDP-binding)"/>
    <property type="match status" value="2"/>
</dbReference>
<dbReference type="RefSeq" id="WP_246027014.1">
    <property type="nucleotide sequence ID" value="NZ_NIHB01000001.1"/>
</dbReference>
<sequence>MQLIKNPEKQRHTFDWQHIAKTILTSRALDDLEEFDLVKQKKVLYQFSARGHDMAQIMLGQILNKQKDAVSGYYRSRPLLLSMGIELEQFLQATMMKQGGFSDGRDIGVVFNQPNHDGACVLPMSGGVGAQYTPVAGWAQAIEYHRTHLKDSAWDESMGLVLGGDGSVATNGFWSSLTMATTLQLPMLFYIEDNGYGISVPSHFQTPGGNIVKNLASFKGIKLLSGDGTNPEESAELISQANEHVRNERSPVLLRLTVPRLNGHSAQDTQSYKSEERIQFEKQHDPLPKLKKFMLSQGLIKASQWDELEAQTKDDAYQAYLKVDQQPFADPAQVETHAFEEFDETGSPILQQQGGIHLAHPTFPPASQEVIAEPGRINMVTAIRKTLDYELSHNNKMLVFGEDVGAKGGVHAVTLGLQEKHGEAQVFDTSLSEEGIIGRSIGLALAGLLPVPEIQFRKYADPAEEQLNETGSMRWRTNNRFAAPMVVRMAGGYFGCGDPWHSQCAEVKWVHAIGWQVAMPSNAEDAVGLLRYALRNNNPTIFFEHRKMLDHAWSRRPYPGDQYIIPFGQGNKILSGDRVTVVSWGGMVHMCQTAIEQTGIQADLIDLRTLRPWDKAMVLQSVKKTGRCLIVHEDNMSAGFGAEIAAILAKEAFFYLDAPIERLATADIGNPHDPKLMEHALPNPDSIAQRLMELDQI</sequence>
<evidence type="ECO:0000256" key="1">
    <source>
        <dbReference type="ARBA" id="ARBA00001964"/>
    </source>
</evidence>
<dbReference type="Pfam" id="PF00676">
    <property type="entry name" value="E1_dh"/>
    <property type="match status" value="1"/>
</dbReference>